<dbReference type="GO" id="GO:0055036">
    <property type="term" value="C:virion membrane"/>
    <property type="evidence" value="ECO:0007669"/>
    <property type="project" value="UniProtKB-SubCell"/>
</dbReference>
<comment type="PTM">
    <text evidence="32">Palmitoylation of the transmembrane protein and of Env polyprotein (prior to its proteolytic cleavage) is essential for their association with host cell membrane lipid rafts. Palmitoylation is therefore required for envelope trafficking to classical lipid rafts, but not for viral replication.</text>
</comment>
<evidence type="ECO:0000256" key="3">
    <source>
        <dbReference type="ARBA" id="ARBA00004505"/>
    </source>
</evidence>
<dbReference type="InterPro" id="IPR000328">
    <property type="entry name" value="GP41-like"/>
</dbReference>
<reference evidence="37" key="1">
    <citation type="journal article" date="2013" name="J. Virol.">
        <title>Comparison of viral Env proteins from acute and chronic infections with subtype C human immunodeficiency virus type 1 identifies differences in glycosylation and CCR5 utilization and suggests a new strategy for immunogen design.</title>
        <authorList>
            <person name="Ping L.H."/>
            <person name="Joseph S.B."/>
            <person name="Anderson J.A."/>
            <person name="Abrahams M.R."/>
            <person name="Salazar-Gonzalez J.F."/>
            <person name="Kincer L.P."/>
            <person name="Treurnicht F.K."/>
            <person name="Arney L."/>
            <person name="Ojeda S."/>
            <person name="Zhang M."/>
            <person name="Keys J."/>
            <person name="Potter E.L."/>
            <person name="Chu H."/>
            <person name="Moore P."/>
            <person name="Salazar M.G."/>
            <person name="Iyer S."/>
            <person name="Jabara C."/>
            <person name="Kirchherr J."/>
            <person name="Mapanje C."/>
            <person name="Ngandu N."/>
            <person name="Seoighe C."/>
            <person name="Hoffman I."/>
            <person name="Gao F."/>
            <person name="Tang Y."/>
            <person name="Labranche C."/>
            <person name="Lee B."/>
            <person name="Saville A."/>
            <person name="Vermeulen M."/>
            <person name="Fiscus S."/>
            <person name="Morris L."/>
            <person name="Karim S.A."/>
            <person name="Haynes B.F."/>
            <person name="Shaw G.M."/>
            <person name="Korber B.T."/>
            <person name="Hahn B.H."/>
            <person name="Cohen M.S."/>
            <person name="Montefiori D."/>
            <person name="Williamson C."/>
            <person name="Swanstrom R."/>
        </authorList>
    </citation>
    <scope>NUCLEOTIDE SEQUENCE</scope>
    <source>
        <strain evidence="37">C.ZA.x.Du246-A8</strain>
    </source>
</reference>
<evidence type="ECO:0000256" key="21">
    <source>
        <dbReference type="ARBA" id="ARBA00022890"/>
    </source>
</evidence>
<feature type="transmembrane region" description="Helical" evidence="33">
    <location>
        <begin position="20"/>
        <end position="41"/>
    </location>
</feature>
<comment type="similarity">
    <text evidence="32">Belongs to the HIV-1 env protein family.</text>
</comment>
<dbReference type="EMBL" id="KC863228">
    <property type="protein sequence ID" value="AGV36691.1"/>
    <property type="molecule type" value="Genomic_DNA"/>
</dbReference>
<feature type="region of interest" description="Fusion peptide" evidence="32">
    <location>
        <begin position="491"/>
        <end position="511"/>
    </location>
</feature>
<comment type="miscellaneous">
    <text evidence="32">HIV-1 lineages are divided in three main groups, M (for Major), O (for Outlier), and N (for New, or Non-M, Non-O). The vast majority of strains found worldwide belong to the group M. Group O seems to be endemic to and largely confined to Cameroon and neighboring countries in West Central Africa, where these viruses represent a small minority of HIV-1 strains. The group N is represented by a limited number of isolates from Cameroonian persons. The group M is further subdivided in 9 clades or subtypes (A to D, F to H, J and K).</text>
</comment>
<feature type="short sequence motif" description="YXXL motif; contains endocytosis signal" evidence="32">
    <location>
        <begin position="691"/>
        <end position="694"/>
    </location>
</feature>
<evidence type="ECO:0000256" key="4">
    <source>
        <dbReference type="ARBA" id="ARBA00004563"/>
    </source>
</evidence>
<evidence type="ECO:0000256" key="12">
    <source>
        <dbReference type="ARBA" id="ARBA00022595"/>
    </source>
</evidence>
<keyword evidence="9 32" id="KW-1032">Host cell membrane</keyword>
<dbReference type="Gene3D" id="1.10.287.210">
    <property type="match status" value="1"/>
</dbReference>
<dbReference type="FunFam" id="2.170.40.20:FF:000003">
    <property type="entry name" value="Envelope glycoprotein gp160"/>
    <property type="match status" value="1"/>
</dbReference>
<evidence type="ECO:0000256" key="32">
    <source>
        <dbReference type="HAMAP-Rule" id="MF_04083"/>
    </source>
</evidence>
<sequence>MRVRGILRNWQQWWIWGSLGFWMLMMCSVMGNLWVTVYYGVPVWKEAKTTLFCASDAKAYDTEVHNVWATHACVPTDPNPQEIVLENVTENFNMWKNDMVDQMHEDIISLWDQSLKPCVKLTPLCVTLNCTSVNGTSNGNEMKNCSFNMTTELRDKKQKVYALFYRLDVVPLTNDNSTEYRLINCNTSAISQACPKVTFEPIPIHYCAPAGYAILKCNNKTFNGTGPCRNVSTVQCTHGIKPVVSTQLLLNGSLAEEEIIIRSENLTDNAKTIIVHLNESVEINCTRPGNNTRKSIRIGPGQTFYATGDIIGDIRQAHCNISGTQWNETLERVKEKLSRHFTNKTIQFEPHSGGDLEITTHTFNCRGEFFYCNTSKLFNKNGTAKNITITLPCRIKQIINMWQEVGRAIYAPPIAGNITCISNITGLLLTRDGGRNTTETESNTETFRPEGGDMRNNWRSELYKYKVVEVKPLGVAPTEAKRRVVEREKRAVGIGAVFLGFLGAAGSTMGAASITLTVQARQLLSGIVQQQSNLLKAIEAQQHMLQLTVWGIKQLQARVLAIERYLKDQQLLGLWGCSGKLICTTAVPWNTSWSNKSYKDIWDNMTWMQWDREINNYTDTIYRLLEDSQSQQERNEKDLLALDSWKNLWNWFNITNWLWYIKIFIMIIGGLIGLRIIFAVLSIVNRVRQGYSPLSLQTLTQNPGGLDRLGRIEEEGGEQDRNRSIRLVNGFLALAWDDLRSLCLFSYHRLRDFILIAARVGELLGRRGWETLKYLGSLIQYWGLELKKSAISLLDTIAIAVAEGTDRIIELILGFGRAIRNIPRRIRQGFETVLL</sequence>
<evidence type="ECO:0000256" key="25">
    <source>
        <dbReference type="ARBA" id="ARBA00023136"/>
    </source>
</evidence>
<keyword evidence="12 32" id="KW-1162">Viral penetration into host cytoplasm</keyword>
<keyword evidence="25 32" id="KW-0472">Membrane</keyword>
<dbReference type="SUPFAM" id="SSF58069">
    <property type="entry name" value="Virus ectodomain"/>
    <property type="match status" value="1"/>
</dbReference>
<comment type="domain">
    <text evidence="32">The CD4-binding region is targeted by the antibody b12.</text>
</comment>
<keyword evidence="19 32" id="KW-1043">Host membrane</keyword>
<comment type="subcellular location">
    <molecule>Surface protein gp120</molecule>
    <subcellularLocation>
        <location evidence="32">Virion membrane</location>
        <topology evidence="32">Peripheral membrane protein</topology>
    </subcellularLocation>
    <subcellularLocation>
        <location evidence="32">Host cell membrane</location>
        <topology evidence="32">Peripheral membrane protein</topology>
    </subcellularLocation>
    <subcellularLocation>
        <location evidence="32">Host endosome membrane</location>
        <topology evidence="32">Single-pass type I membrane protein</topology>
    </subcellularLocation>
    <text evidence="32">The surface protein is not anchored to the viral envelope, but associates with the extravirion surface through its binding to TM. It is probably concentrated at the site of budding and incorporated into the virions possibly by contacts between the cytoplasmic tail of Env and the N-terminus of Gag.</text>
</comment>
<dbReference type="InterPro" id="IPR000777">
    <property type="entry name" value="HIV1_Gp120"/>
</dbReference>
<evidence type="ECO:0000256" key="9">
    <source>
        <dbReference type="ARBA" id="ARBA00022511"/>
    </source>
</evidence>
<dbReference type="GO" id="GO:0075512">
    <property type="term" value="P:clathrin-dependent endocytosis of virus by host cell"/>
    <property type="evidence" value="ECO:0007669"/>
    <property type="project" value="UniProtKB-UniRule"/>
</dbReference>
<evidence type="ECO:0000259" key="36">
    <source>
        <dbReference type="Pfam" id="PF00517"/>
    </source>
</evidence>
<feature type="topological domain" description="Cytoplasmic" evidence="32">
    <location>
        <begin position="685"/>
        <end position="835"/>
    </location>
</feature>
<evidence type="ECO:0000256" key="1">
    <source>
        <dbReference type="ARBA" id="ARBA00004402"/>
    </source>
</evidence>
<evidence type="ECO:0000256" key="19">
    <source>
        <dbReference type="ARBA" id="ARBA00022870"/>
    </source>
</evidence>
<comment type="subcellular location">
    <molecule>Transmembrane protein gp41</molecule>
    <subcellularLocation>
        <location evidence="32">Virion membrane</location>
        <topology evidence="32">Single-pass type I membrane protein</topology>
    </subcellularLocation>
    <subcellularLocation>
        <location evidence="32">Host cell membrane</location>
        <topology evidence="32">Single-pass type I membrane protein</topology>
    </subcellularLocation>
    <subcellularLocation>
        <location evidence="32">Host endosome membrane</location>
        <topology evidence="32">Single-pass type I membrane protein</topology>
    </subcellularLocation>
    <text evidence="32">It is probably concentrated at the site of budding and incorporated into the virions possibly by contacts between the cytoplasmic tail of Env and the N-terminus of Gag.</text>
</comment>
<dbReference type="GO" id="GO:0019062">
    <property type="term" value="P:virion attachment to host cell"/>
    <property type="evidence" value="ECO:0007669"/>
    <property type="project" value="UniProtKB-UniRule"/>
</dbReference>
<keyword evidence="30 32" id="KW-0449">Lipoprotein</keyword>
<comment type="domain">
    <text evidence="32">The YXXL motif is involved in determining the exact site of viral release at the surface of infected mononuclear cells and promotes endocytosis. YXXL and di-leucine endocytosis motifs interact directly or indirectly with the clathrin adapter complexes, opperate independently, and their activities are not additive.</text>
</comment>
<evidence type="ECO:0000256" key="30">
    <source>
        <dbReference type="ARBA" id="ARBA00023288"/>
    </source>
</evidence>
<comment type="subcellular location">
    <subcellularLocation>
        <location evidence="3">Host cell membrane</location>
        <topology evidence="3">Peripheral membrane protein</topology>
    </subcellularLocation>
    <subcellularLocation>
        <location evidence="1">Host cell membrane</location>
        <topology evidence="1">Single-pass type I membrane protein</topology>
    </subcellularLocation>
    <subcellularLocation>
        <location evidence="2">Host endosome membrane</location>
        <topology evidence="2">Peripheral membrane protein</topology>
    </subcellularLocation>
    <subcellularLocation>
        <location evidence="5">Host endosome membrane</location>
        <topology evidence="5">Single-pass type I membrane protein</topology>
    </subcellularLocation>
    <subcellularLocation>
        <location evidence="6">Virion membrane</location>
        <topology evidence="6">Peripheral membrane protein</topology>
    </subcellularLocation>
    <subcellularLocation>
        <location evidence="4">Virion membrane</location>
        <topology evidence="4">Single-pass type I membrane protein</topology>
    </subcellularLocation>
</comment>
<comment type="domain">
    <text evidence="32">The membrane proximal external region (MPER) present in gp41 is a tryptophan-rich region recognized by the antibodies 2F5, Z13, and 4E10. MPER seems to play a role in fusion.</text>
</comment>
<evidence type="ECO:0000256" key="15">
    <source>
        <dbReference type="ARBA" id="ARBA00022703"/>
    </source>
</evidence>
<keyword evidence="29 32" id="KW-0899">Viral immunoevasion</keyword>
<comment type="function">
    <text evidence="32">Transmembrane protein gp41: Acts as a class I viral fusion protein. Under the current model, the protein has at least 3 conformational states: pre-fusion native state, pre-hairpin intermediate state, and post-fusion hairpin state. During fusion of viral and target intracellular membranes, the coiled coil regions (heptad repeats) assume a trimer-of-hairpins structure, positioning the fusion peptide in close proximity to the C-terminal region of the ectodomain. The formation of this structure appears to drive apposition and subsequent fusion of viral and target cell membranes. Complete fusion occurs in host cell endosomes and is dynamin-dependent, however some lipid transfer might occur at the plasma membrane. The virus undergoes clathrin-dependent internalization long before endosomal fusion, thus minimizing the surface exposure of conserved viral epitopes during fusion and reducing the efficacy of inhibitors targeting these epitopes. Membranes fusion leads to delivery of the nucleocapsid into the cytoplasm.</text>
</comment>
<dbReference type="HAMAP" id="MF_04083">
    <property type="entry name" value="HIV_ENV"/>
    <property type="match status" value="1"/>
</dbReference>
<evidence type="ECO:0000256" key="29">
    <source>
        <dbReference type="ARBA" id="ARBA00023280"/>
    </source>
</evidence>
<evidence type="ECO:0000256" key="33">
    <source>
        <dbReference type="RuleBase" id="RU363095"/>
    </source>
</evidence>
<evidence type="ECO:0000256" key="26">
    <source>
        <dbReference type="ARBA" id="ARBA00023139"/>
    </source>
</evidence>
<feature type="domain" description="Human immunodeficiency virus 1 envelope glycoprotein Gp120" evidence="35">
    <location>
        <begin position="140"/>
        <end position="490"/>
    </location>
</feature>
<feature type="disulfide bond" evidence="32">
    <location>
        <begin position="217"/>
        <end position="228"/>
    </location>
</feature>
<keyword evidence="14 32" id="KW-0812">Transmembrane</keyword>
<comment type="domain">
    <text evidence="32">Some of the most genetically diverse regions of the viral genome are present in Env. They are called variable regions 1 through 5 (V1 through V5). Coreceptor usage of gp120 is determined mainly by the primary structure of the third variable region (V3) in the outer domain of gp120. The sequence of V3 determines which coreceptor, CCR5 and/or CXCR4 (corresponding to R5/macrophage, X4/T cell and R5X4/T cell and macrophage tropism), is used to trigger the fusion potential of the Env complex, and hence which cells the virus can infect. Binding to CCR5 involves a region adjacent in addition to V3.</text>
</comment>
<evidence type="ECO:0000256" key="31">
    <source>
        <dbReference type="ARBA" id="ARBA00023296"/>
    </source>
</evidence>
<evidence type="ECO:0000256" key="20">
    <source>
        <dbReference type="ARBA" id="ARBA00022879"/>
    </source>
</evidence>
<feature type="lipid moiety-binding region" description="S-palmitoyl cysteine; by host" evidence="32">
    <location>
        <position position="743"/>
    </location>
</feature>
<keyword evidence="26 32" id="KW-0564">Palmitate</keyword>
<evidence type="ECO:0000313" key="37">
    <source>
        <dbReference type="EMBL" id="AGV36691.1"/>
    </source>
</evidence>
<organismHost>
    <name type="scientific">Homo sapiens</name>
    <name type="common">Human</name>
    <dbReference type="NCBI Taxonomy" id="9606"/>
</organismHost>
<comment type="function">
    <text evidence="32">Envelope glycoprotein gp160: Oligomerizes in the host endoplasmic reticulum into predominantly trimers. In a second time, gp160 transits in the host Golgi, where glycosylation is completed. The precursor is then proteolytically cleaved in the trans-Golgi and thereby activated by cellular furin or furin-like proteases to produce gp120 and gp41.</text>
</comment>
<dbReference type="GO" id="GO:0019082">
    <property type="term" value="P:viral protein processing"/>
    <property type="evidence" value="ECO:0007669"/>
    <property type="project" value="UniProtKB-UniRule"/>
</dbReference>
<evidence type="ECO:0000256" key="18">
    <source>
        <dbReference type="ARBA" id="ARBA00022844"/>
    </source>
</evidence>
<evidence type="ECO:0000256" key="7">
    <source>
        <dbReference type="ARBA" id="ARBA00022506"/>
    </source>
</evidence>
<keyword evidence="18 32" id="KW-0946">Virion</keyword>
<dbReference type="GO" id="GO:0052031">
    <property type="term" value="P:symbiont-mediated perturbation of host defense response"/>
    <property type="evidence" value="ECO:0007669"/>
    <property type="project" value="UniProtKB-UniRule"/>
</dbReference>
<dbReference type="GO" id="GO:0016020">
    <property type="term" value="C:membrane"/>
    <property type="evidence" value="ECO:0007669"/>
    <property type="project" value="UniProtKB-UniRule"/>
</dbReference>
<keyword evidence="21 32" id="KW-1164">Virus endocytosis by host</keyword>
<feature type="region of interest" description="Immunosuppression" evidence="32">
    <location>
        <begin position="553"/>
        <end position="571"/>
    </location>
</feature>
<dbReference type="GO" id="GO:0039654">
    <property type="term" value="P:fusion of virus membrane with host endosome membrane"/>
    <property type="evidence" value="ECO:0007669"/>
    <property type="project" value="UniProtKB-UniRule"/>
</dbReference>
<keyword evidence="16 32" id="KW-0732">Signal</keyword>
<evidence type="ECO:0000256" key="14">
    <source>
        <dbReference type="ARBA" id="ARBA00022692"/>
    </source>
</evidence>
<evidence type="ECO:0000256" key="8">
    <source>
        <dbReference type="ARBA" id="ARBA00022510"/>
    </source>
</evidence>
<feature type="domain" description="Human immunodeficiency virus 1 envelope glycoprotein Gp120" evidence="35">
    <location>
        <begin position="33"/>
        <end position="138"/>
    </location>
</feature>
<keyword evidence="10 32" id="KW-1165">Clathrin-mediated endocytosis of virus by host</keyword>
<dbReference type="GO" id="GO:0019064">
    <property type="term" value="P:fusion of virus membrane with host plasma membrane"/>
    <property type="evidence" value="ECO:0007669"/>
    <property type="project" value="UniProtKB-UniRule"/>
</dbReference>
<dbReference type="GO" id="GO:0005198">
    <property type="term" value="F:structural molecule activity"/>
    <property type="evidence" value="ECO:0007669"/>
    <property type="project" value="UniProtKB-UniRule"/>
</dbReference>
<evidence type="ECO:0000256" key="28">
    <source>
        <dbReference type="ARBA" id="ARBA00023180"/>
    </source>
</evidence>
<feature type="chain" id="PRO_5023309131" description="Transmembrane protein gp41" evidence="32">
    <location>
        <begin position="491"/>
        <end position="835"/>
    </location>
</feature>
<comment type="function">
    <text evidence="32">Surface protein gp120: Attaches the virus to the host lymphoid cell by binding to the primary receptor CD4. This interaction induces a structural rearrangement creating a high affinity binding site for a chemokine coreceptor like CXCR4 and/or CCR5. Acts as a ligand for CD209/DC-SIGN and CLEC4M/DC-SIGNR, which are respectively found on dendritic cells (DCs), and on endothelial cells of liver sinusoids and lymph node sinuses. These interactions allow capture of viral particles at mucosal surfaces by these cells and subsequent transmission to permissive cells. HIV subverts the migration properties of dendritic cells to gain access to CD4+ T-cells in lymph nodes. Virus transmission to permissive T-cells occurs either in trans (without DCs infection, through viral capture and transmission), or in cis (following DCs productive infection, through the usual CD4-gp120 interaction), thereby inducing a robust infection. In trans infection, bound virions remain infectious over days and it is proposed that they are not degraded, but protected in non-lysosomal acidic organelles within the DCs close to the cell membrane thus contributing to the viral infectious potential during DCs' migration from the periphery to the lymphoid tissues. On arrival at lymphoid tissues, intact virions recycle back to DCs' cell surface allowing virus transmission to CD4+ T-cells.</text>
</comment>
<keyword evidence="24 32" id="KW-0175">Coiled coil</keyword>
<evidence type="ECO:0000256" key="27">
    <source>
        <dbReference type="ARBA" id="ARBA00023157"/>
    </source>
</evidence>
<feature type="site" description="Cleavage; by host furin" evidence="32">
    <location>
        <begin position="490"/>
        <end position="491"/>
    </location>
</feature>
<evidence type="ECO:0000256" key="5">
    <source>
        <dbReference type="ARBA" id="ARBA00004578"/>
    </source>
</evidence>
<accession>T2CTL4</accession>
<feature type="compositionally biased region" description="Low complexity" evidence="34">
    <location>
        <begin position="436"/>
        <end position="446"/>
    </location>
</feature>
<evidence type="ECO:0000256" key="11">
    <source>
        <dbReference type="ARBA" id="ARBA00022581"/>
    </source>
</evidence>
<dbReference type="Gene3D" id="2.170.40.20">
    <property type="entry name" value="Human immunodeficiency virus 1, Gp160, envelope glycoprotein"/>
    <property type="match status" value="2"/>
</dbReference>
<feature type="region of interest" description="CD4-binding loop" evidence="32">
    <location>
        <begin position="351"/>
        <end position="361"/>
    </location>
</feature>
<organism evidence="37">
    <name type="scientific">Human immunodeficiency virus type 1</name>
    <name type="common">HIV-1</name>
    <dbReference type="NCBI Taxonomy" id="11676"/>
    <lineage>
        <taxon>Viruses</taxon>
        <taxon>Riboviria</taxon>
        <taxon>Pararnavirae</taxon>
        <taxon>Artverviricota</taxon>
        <taxon>Revtraviricetes</taxon>
        <taxon>Ortervirales</taxon>
        <taxon>Retroviridae</taxon>
        <taxon>Orthoretrovirinae</taxon>
        <taxon>Lentivirus</taxon>
        <taxon>Lentivirus humimdef1</taxon>
    </lineage>
</organism>
<keyword evidence="17 32" id="KW-1161">Viral attachment to host cell</keyword>
<evidence type="ECO:0000256" key="17">
    <source>
        <dbReference type="ARBA" id="ARBA00022804"/>
    </source>
</evidence>
<comment type="domain">
    <text evidence="32 33">The 17 amino acids long immunosuppressive region is present in many retroviral envelope proteins. Synthetic peptides derived from this relatively conserved sequence inhibit immune function in vitro and in vivo.</text>
</comment>
<feature type="disulfide bond" evidence="32">
    <location>
        <begin position="53"/>
        <end position="73"/>
    </location>
</feature>
<comment type="PTM">
    <text evidence="32">Highly glycosylated by host. The high number of glycan on the protein is reffered to as 'glycan shield' because it contributes to hide protein sequence from adaptive immune system.</text>
</comment>
<gene>
    <name evidence="32 37" type="primary">env</name>
</gene>
<evidence type="ECO:0000256" key="13">
    <source>
        <dbReference type="ARBA" id="ARBA00022685"/>
    </source>
</evidence>
<dbReference type="SUPFAM" id="SSF56502">
    <property type="entry name" value="gp120 core"/>
    <property type="match status" value="2"/>
</dbReference>
<dbReference type="InterPro" id="IPR037527">
    <property type="entry name" value="Gp160"/>
</dbReference>
<keyword evidence="11 32" id="KW-0945">Host-virus interaction</keyword>
<name>T2CTL4_HV1</name>
<protein>
    <recommendedName>
        <fullName evidence="32">Envelope glycoprotein gp160</fullName>
    </recommendedName>
    <alternativeName>
        <fullName evidence="32">Env polyprotein</fullName>
    </alternativeName>
    <component>
        <recommendedName>
            <fullName evidence="32">Surface protein gp120</fullName>
            <shortName evidence="32">SU</shortName>
        </recommendedName>
        <alternativeName>
            <fullName evidence="32">Glycoprotein 120</fullName>
            <shortName evidence="32">gp120</shortName>
        </alternativeName>
    </component>
    <component>
        <recommendedName>
            <fullName evidence="32">Transmembrane protein gp41</fullName>
            <shortName evidence="32">TM</shortName>
        </recommendedName>
        <alternativeName>
            <fullName evidence="32">Glycoprotein 41</fullName>
            <shortName evidence="32">gp41</shortName>
        </alternativeName>
    </component>
</protein>
<feature type="short sequence motif" description="Di-leucine internalization motif" evidence="32">
    <location>
        <begin position="834"/>
        <end position="835"/>
    </location>
</feature>
<evidence type="ECO:0000256" key="2">
    <source>
        <dbReference type="ARBA" id="ARBA00004433"/>
    </source>
</evidence>
<dbReference type="Pfam" id="PF00516">
    <property type="entry name" value="GP120"/>
    <property type="match status" value="2"/>
</dbReference>
<proteinExistence type="inferred from homology"/>
<comment type="caution">
    <text evidence="32 33">Lacks conserved residue(s) required for the propagation of feature annotation.</text>
</comment>
<feature type="transmembrane region" description="Helical" evidence="33">
    <location>
        <begin position="491"/>
        <end position="514"/>
    </location>
</feature>
<keyword evidence="13 32" id="KW-0165">Cleavage on pair of basic residues</keyword>
<evidence type="ECO:0000259" key="35">
    <source>
        <dbReference type="Pfam" id="PF00516"/>
    </source>
</evidence>
<feature type="transmembrane region" description="Helical" evidence="33">
    <location>
        <begin position="657"/>
        <end position="684"/>
    </location>
</feature>
<dbReference type="GO" id="GO:1903908">
    <property type="term" value="P:positive regulation of plasma membrane raft polarization"/>
    <property type="evidence" value="ECO:0007669"/>
    <property type="project" value="UniProtKB-UniRule"/>
</dbReference>
<feature type="region of interest" description="MPER; binding to GalCer" evidence="32">
    <location>
        <begin position="641"/>
        <end position="662"/>
    </location>
</feature>
<dbReference type="GO" id="GO:0020002">
    <property type="term" value="C:host cell plasma membrane"/>
    <property type="evidence" value="ECO:0007669"/>
    <property type="project" value="UniProtKB-SubCell"/>
</dbReference>
<dbReference type="GO" id="GO:0044175">
    <property type="term" value="C:host cell endosome membrane"/>
    <property type="evidence" value="ECO:0007669"/>
    <property type="project" value="UniProtKB-SubCell"/>
</dbReference>
<reference evidence="37" key="2">
    <citation type="submission" date="2013-03" db="EMBL/GenBank/DDBJ databases">
        <authorList>
            <person name="Ping L.-H."/>
            <person name="Joseph S.B."/>
            <person name="Anderson J.A."/>
            <person name="Abrahams M.-R."/>
            <person name="Salazar-Gonzalez J.F."/>
            <person name="Kincer L.P."/>
            <person name="Treurnicht F.K."/>
            <person name="Arney L."/>
            <person name="Ojeda S."/>
            <person name="Zhang M."/>
            <person name="Keys J."/>
            <person name="Potter E.L."/>
            <person name="Chu H."/>
            <person name="Moore P."/>
            <person name="Salazar-Gonzalez M."/>
            <person name="Iyer S."/>
            <person name="Jabara C."/>
            <person name="Kirchherr J."/>
            <person name="Mapanje C."/>
            <person name="Ngandu N."/>
            <person name="Seoighe C."/>
            <person name="Hoffman I."/>
            <person name="Gao F."/>
            <person name="Tang Y."/>
            <person name="Labranche C."/>
            <person name="Lee B."/>
            <person name="Saville A."/>
            <person name="Vermeulen M."/>
            <person name="Fiscus S."/>
            <person name="Morris L."/>
            <person name="Karim S.A."/>
            <person name="Haynes B.F."/>
            <person name="Shaw G.M."/>
            <person name="Korber B.T."/>
            <person name="Hahn B.H."/>
            <person name="Cohen M.S."/>
            <person name="Montefiori D."/>
            <person name="Williamson C."/>
            <person name="Swanstrom R."/>
        </authorList>
    </citation>
    <scope>NUCLEOTIDE SEQUENCE</scope>
    <source>
        <strain evidence="37">C.ZA.x.Du246-A8</strain>
    </source>
</reference>
<dbReference type="GO" id="GO:1903911">
    <property type="term" value="P:positive regulation of receptor clustering"/>
    <property type="evidence" value="ECO:0007669"/>
    <property type="project" value="UniProtKB-UniRule"/>
</dbReference>
<comment type="subunit">
    <text evidence="32">The mature envelope protein (Env) consists of a homotrimer of non-covalently associated gp120-gp41 heterodimers. The resulting complex protrudes from the virus surface as a spike. There seems to be as few as 10 spikes on the average virion. Surface protein gp120 interacts with host CD4, CCR5 and CXCR4. Gp120 also interacts with the C-type lectins CD209/DC-SIGN and CLEC4M/DC-SIGNR (collectively referred to as DC-SIGN(R)). Gp120 and gp41 interact with GalCer. Gp120 interacts with host ITGA4/ITGB7 complex; on CD4+ T-cells, this interaction results in rapid activation of integrin ITGAL/LFA-1, which facilitates efficient cell-to-cell spreading of HIV-1. Gp120 interacts with cell-associated heparan sulfate; this interaction increases virus infectivity on permissive cells and may be involved in infection of CD4- cells.</text>
</comment>
<evidence type="ECO:0000256" key="10">
    <source>
        <dbReference type="ARBA" id="ARBA00022570"/>
    </source>
</evidence>
<keyword evidence="28 32" id="KW-0325">Glycoprotein</keyword>
<feature type="chain" id="PRO_5023309132" description="Envelope glycoprotein gp160" evidence="32">
    <location>
        <begin position="32"/>
        <end position="835"/>
    </location>
</feature>
<evidence type="ECO:0000256" key="22">
    <source>
        <dbReference type="ARBA" id="ARBA00022989"/>
    </source>
</evidence>
<keyword evidence="8 32" id="KW-1170">Fusion of virus membrane with host endosomal membrane</keyword>
<feature type="region of interest" description="Disordered" evidence="34">
    <location>
        <begin position="432"/>
        <end position="453"/>
    </location>
</feature>
<keyword evidence="20 32" id="KW-0261">Viral envelope protein</keyword>
<keyword evidence="22 32" id="KW-1133">Transmembrane helix</keyword>
<comment type="PTM">
    <text evidence="32">Specific enzymatic cleavages in vivo yield mature proteins. Envelope glycoproteins are synthesized as a inactive precursor that is heavily N-glycosylated and processed likely by host cell furin in the Golgi to yield the mature SU and TM proteins. The cleavage site between SU and TM requires the minimal sequence [KR]-X-[KR]-R. About 2 of the 9 disulfide bonds of gp41 are reduced by P4HB/PDI, following binding to CD4 receptor.</text>
</comment>
<keyword evidence="15 32" id="KW-0053">Apoptosis</keyword>
<keyword evidence="7 32" id="KW-1168">Fusion of virus membrane with host membrane</keyword>
<dbReference type="InterPro" id="IPR036377">
    <property type="entry name" value="Gp120_core_sf"/>
</dbReference>
<evidence type="ECO:0000256" key="23">
    <source>
        <dbReference type="ARBA" id="ARBA00023046"/>
    </source>
</evidence>
<evidence type="ECO:0000256" key="6">
    <source>
        <dbReference type="ARBA" id="ARBA00004650"/>
    </source>
</evidence>
<feature type="disulfide bond" evidence="32">
    <location>
        <begin position="577"/>
        <end position="583"/>
    </location>
</feature>
<feature type="coiled-coil region" evidence="32">
    <location>
        <begin position="612"/>
        <end position="646"/>
    </location>
</feature>
<dbReference type="FunFam" id="2.170.40.20:FF:000001">
    <property type="entry name" value="Envelope glycoprotein gp160"/>
    <property type="match status" value="1"/>
</dbReference>
<keyword evidence="27 32" id="KW-1015">Disulfide bond</keyword>
<keyword evidence="23 32" id="KW-1039">Host endosome</keyword>
<dbReference type="CDD" id="cd09909">
    <property type="entry name" value="HIV-1-like_HR1-HR2"/>
    <property type="match status" value="1"/>
</dbReference>
<feature type="disulfide bond" evidence="32">
    <location>
        <begin position="207"/>
        <end position="236"/>
    </location>
</feature>
<dbReference type="GO" id="GO:0019031">
    <property type="term" value="C:viral envelope"/>
    <property type="evidence" value="ECO:0007669"/>
    <property type="project" value="UniProtKB-KW"/>
</dbReference>
<evidence type="ECO:0000256" key="16">
    <source>
        <dbReference type="ARBA" id="ARBA00022729"/>
    </source>
</evidence>
<evidence type="ECO:0000256" key="34">
    <source>
        <dbReference type="SAM" id="MobiDB-lite"/>
    </source>
</evidence>
<comment type="miscellaneous">
    <text evidence="32">Inhibitors targeting HIV-1 viral envelope proteins are used as antiretroviral drugs. Attachment of virions to the cell surface via non-specific interactions and CD4 binding can be blocked by inhibitors that include cyanovirin-N, cyclotriazadisulfonamide analogs, PRO 2000, TNX 355 and PRO 542. In addition, BMS 806 can block CD4-induced conformational changes. Env interactions with the coreceptor molecules can be targeted by CCR5 antagonists including SCH-D, maraviroc (UK 427857) and aplaviroc (GW 873140), and the CXCR4 antagonist AMD 070. Fusion of viral and cellular membranes can be inhibited by peptides such as enfuvirtide and tifuvirtide (T 1249). Resistance to inhibitors associated with mutations in Env are observed. Most of the time, single mutations confer only a modest reduction in drug susceptibility. Combination of several mutations is usually required to develop a high-level drug resistance.</text>
</comment>
<dbReference type="Pfam" id="PF00517">
    <property type="entry name" value="GP41"/>
    <property type="match status" value="1"/>
</dbReference>
<dbReference type="FunFam" id="1.10.287.210:FF:000001">
    <property type="entry name" value="Envelope glycoprotein gp160"/>
    <property type="match status" value="1"/>
</dbReference>
<feature type="domain" description="Retroviral envelope protein GP41-like" evidence="36">
    <location>
        <begin position="509"/>
        <end position="700"/>
    </location>
</feature>
<keyword evidence="31 32" id="KW-1160">Virus entry into host cell</keyword>
<evidence type="ECO:0000256" key="24">
    <source>
        <dbReference type="ARBA" id="ARBA00023054"/>
    </source>
</evidence>
<dbReference type="Gene3D" id="1.20.5.490">
    <property type="entry name" value="Single helix bin"/>
    <property type="match status" value="1"/>
</dbReference>